<evidence type="ECO:0000313" key="2">
    <source>
        <dbReference type="Proteomes" id="UP000029981"/>
    </source>
</evidence>
<protein>
    <submittedName>
        <fullName evidence="1">Uncharacterized protein</fullName>
    </submittedName>
</protein>
<organism evidence="1 2">
    <name type="scientific">Cucumis sativus</name>
    <name type="common">Cucumber</name>
    <dbReference type="NCBI Taxonomy" id="3659"/>
    <lineage>
        <taxon>Eukaryota</taxon>
        <taxon>Viridiplantae</taxon>
        <taxon>Streptophyta</taxon>
        <taxon>Embryophyta</taxon>
        <taxon>Tracheophyta</taxon>
        <taxon>Spermatophyta</taxon>
        <taxon>Magnoliopsida</taxon>
        <taxon>eudicotyledons</taxon>
        <taxon>Gunneridae</taxon>
        <taxon>Pentapetalae</taxon>
        <taxon>rosids</taxon>
        <taxon>fabids</taxon>
        <taxon>Cucurbitales</taxon>
        <taxon>Cucurbitaceae</taxon>
        <taxon>Benincaseae</taxon>
        <taxon>Cucumis</taxon>
    </lineage>
</organism>
<gene>
    <name evidence="1" type="ORF">Csa_1G000620</name>
</gene>
<reference evidence="1 2" key="4">
    <citation type="journal article" date="2011" name="BMC Genomics">
        <title>RNA-Seq improves annotation of protein-coding genes in the cucumber genome.</title>
        <authorList>
            <person name="Li Z."/>
            <person name="Zhang Z."/>
            <person name="Yan P."/>
            <person name="Huang S."/>
            <person name="Fei Z."/>
            <person name="Lin K."/>
        </authorList>
    </citation>
    <scope>NUCLEOTIDE SEQUENCE [LARGE SCALE GENOMIC DNA]</scope>
    <source>
        <strain evidence="2">cv. 9930</strain>
    </source>
</reference>
<dbReference type="AlphaFoldDB" id="A0A0A0LNQ9"/>
<dbReference type="EMBL" id="CM002922">
    <property type="protein sequence ID" value="KGN63438.1"/>
    <property type="molecule type" value="Genomic_DNA"/>
</dbReference>
<reference evidence="1 2" key="2">
    <citation type="journal article" date="2009" name="PLoS ONE">
        <title>An integrated genetic and cytogenetic map of the cucumber genome.</title>
        <authorList>
            <person name="Ren Y."/>
            <person name="Zhang Z."/>
            <person name="Liu J."/>
            <person name="Staub J.E."/>
            <person name="Han Y."/>
            <person name="Cheng Z."/>
            <person name="Li X."/>
            <person name="Lu J."/>
            <person name="Miao H."/>
            <person name="Kang H."/>
            <person name="Xie B."/>
            <person name="Gu X."/>
            <person name="Wang X."/>
            <person name="Du Y."/>
            <person name="Jin W."/>
            <person name="Huang S."/>
        </authorList>
    </citation>
    <scope>NUCLEOTIDE SEQUENCE [LARGE SCALE GENOMIC DNA]</scope>
    <source>
        <strain evidence="2">cv. 9930</strain>
    </source>
</reference>
<dbReference type="Gramene" id="KGN63438">
    <property type="protein sequence ID" value="KGN63438"/>
    <property type="gene ID" value="Csa_1G000620"/>
</dbReference>
<accession>A0A0A0LNQ9</accession>
<evidence type="ECO:0000313" key="1">
    <source>
        <dbReference type="EMBL" id="KGN63438.1"/>
    </source>
</evidence>
<dbReference type="Proteomes" id="UP000029981">
    <property type="component" value="Chromosome 1"/>
</dbReference>
<reference evidence="1 2" key="3">
    <citation type="journal article" date="2010" name="BMC Genomics">
        <title>Transcriptome sequencing and comparative analysis of cucumber flowers with different sex types.</title>
        <authorList>
            <person name="Guo S."/>
            <person name="Zheng Y."/>
            <person name="Joung J.G."/>
            <person name="Liu S."/>
            <person name="Zhang Z."/>
            <person name="Crasta O.R."/>
            <person name="Sobral B.W."/>
            <person name="Xu Y."/>
            <person name="Huang S."/>
            <person name="Fei Z."/>
        </authorList>
    </citation>
    <scope>NUCLEOTIDE SEQUENCE [LARGE SCALE GENOMIC DNA]</scope>
    <source>
        <strain evidence="2">cv. 9930</strain>
    </source>
</reference>
<reference evidence="1 2" key="1">
    <citation type="journal article" date="2009" name="Nat. Genet.">
        <title>The genome of the cucumber, Cucumis sativus L.</title>
        <authorList>
            <person name="Huang S."/>
            <person name="Li R."/>
            <person name="Zhang Z."/>
            <person name="Li L."/>
            <person name="Gu X."/>
            <person name="Fan W."/>
            <person name="Lucas W.J."/>
            <person name="Wang X."/>
            <person name="Xie B."/>
            <person name="Ni P."/>
            <person name="Ren Y."/>
            <person name="Zhu H."/>
            <person name="Li J."/>
            <person name="Lin K."/>
            <person name="Jin W."/>
            <person name="Fei Z."/>
            <person name="Li G."/>
            <person name="Staub J."/>
            <person name="Kilian A."/>
            <person name="van der Vossen E.A."/>
            <person name="Wu Y."/>
            <person name="Guo J."/>
            <person name="He J."/>
            <person name="Jia Z."/>
            <person name="Ren Y."/>
            <person name="Tian G."/>
            <person name="Lu Y."/>
            <person name="Ruan J."/>
            <person name="Qian W."/>
            <person name="Wang M."/>
            <person name="Huang Q."/>
            <person name="Li B."/>
            <person name="Xuan Z."/>
            <person name="Cao J."/>
            <person name="Asan"/>
            <person name="Wu Z."/>
            <person name="Zhang J."/>
            <person name="Cai Q."/>
            <person name="Bai Y."/>
            <person name="Zhao B."/>
            <person name="Han Y."/>
            <person name="Li Y."/>
            <person name="Li X."/>
            <person name="Wang S."/>
            <person name="Shi Q."/>
            <person name="Liu S."/>
            <person name="Cho W.K."/>
            <person name="Kim J.Y."/>
            <person name="Xu Y."/>
            <person name="Heller-Uszynska K."/>
            <person name="Miao H."/>
            <person name="Cheng Z."/>
            <person name="Zhang S."/>
            <person name="Wu J."/>
            <person name="Yang Y."/>
            <person name="Kang H."/>
            <person name="Li M."/>
            <person name="Liang H."/>
            <person name="Ren X."/>
            <person name="Shi Z."/>
            <person name="Wen M."/>
            <person name="Jian M."/>
            <person name="Yang H."/>
            <person name="Zhang G."/>
            <person name="Yang Z."/>
            <person name="Chen R."/>
            <person name="Liu S."/>
            <person name="Li J."/>
            <person name="Ma L."/>
            <person name="Liu H."/>
            <person name="Zhou Y."/>
            <person name="Zhao J."/>
            <person name="Fang X."/>
            <person name="Li G."/>
            <person name="Fang L."/>
            <person name="Li Y."/>
            <person name="Liu D."/>
            <person name="Zheng H."/>
            <person name="Zhang Y."/>
            <person name="Qin N."/>
            <person name="Li Z."/>
            <person name="Yang G."/>
            <person name="Yang S."/>
            <person name="Bolund L."/>
            <person name="Kristiansen K."/>
            <person name="Zheng H."/>
            <person name="Li S."/>
            <person name="Zhang X."/>
            <person name="Yang H."/>
            <person name="Wang J."/>
            <person name="Sun R."/>
            <person name="Zhang B."/>
            <person name="Jiang S."/>
            <person name="Wang J."/>
            <person name="Du Y."/>
            <person name="Li S."/>
        </authorList>
    </citation>
    <scope>NUCLEOTIDE SEQUENCE [LARGE SCALE GENOMIC DNA]</scope>
    <source>
        <strain evidence="2">cv. 9930</strain>
    </source>
</reference>
<name>A0A0A0LNQ9_CUCSA</name>
<keyword evidence="2" id="KW-1185">Reference proteome</keyword>
<sequence length="104" mass="11521">MERDVANDILLLKLLSSLNCVNLGPPFVLFASSPEILSTPPSTTQTMHCSLIKLEKSDIHKSTSTSTTFFNKNKNVLPRTNFNSQYTITPFLCSISLSRPAKAF</sequence>
<proteinExistence type="predicted"/>